<evidence type="ECO:0000313" key="3">
    <source>
        <dbReference type="Proteomes" id="UP000648239"/>
    </source>
</evidence>
<evidence type="ECO:0000256" key="1">
    <source>
        <dbReference type="SAM" id="SignalP"/>
    </source>
</evidence>
<dbReference type="EMBL" id="JACXWD010000037">
    <property type="protein sequence ID" value="MBD3868611.1"/>
    <property type="molecule type" value="Genomic_DNA"/>
</dbReference>
<dbReference type="Proteomes" id="UP000648239">
    <property type="component" value="Unassembled WGS sequence"/>
</dbReference>
<dbReference type="PROSITE" id="PS51257">
    <property type="entry name" value="PROKAR_LIPOPROTEIN"/>
    <property type="match status" value="1"/>
</dbReference>
<feature type="chain" id="PRO_5035204977" evidence="1">
    <location>
        <begin position="21"/>
        <end position="87"/>
    </location>
</feature>
<accession>A0A8J7C2W5</accession>
<feature type="signal peptide" evidence="1">
    <location>
        <begin position="1"/>
        <end position="20"/>
    </location>
</feature>
<organism evidence="2 3">
    <name type="scientific">Candidatus Polarisedimenticola svalbardensis</name>
    <dbReference type="NCBI Taxonomy" id="2886004"/>
    <lineage>
        <taxon>Bacteria</taxon>
        <taxon>Pseudomonadati</taxon>
        <taxon>Acidobacteriota</taxon>
        <taxon>Candidatus Polarisedimenticolia</taxon>
        <taxon>Candidatus Polarisedimenticolales</taxon>
        <taxon>Candidatus Polarisedimenticolaceae</taxon>
        <taxon>Candidatus Polarisedimenticola</taxon>
    </lineage>
</organism>
<sequence>MSIWKRTAGLVLLAVAVLVAGCGTQVEEVEAGYVSRAFAVSVANNLKQANGLMLVGDDGETDPDRILSGTLPRDGLAVPVPGLIRRT</sequence>
<gene>
    <name evidence="2" type="ORF">IFK94_10850</name>
</gene>
<evidence type="ECO:0000313" key="2">
    <source>
        <dbReference type="EMBL" id="MBD3868611.1"/>
    </source>
</evidence>
<protein>
    <submittedName>
        <fullName evidence="2">Uncharacterized protein</fullName>
    </submittedName>
</protein>
<name>A0A8J7C2W5_9BACT</name>
<keyword evidence="1" id="KW-0732">Signal</keyword>
<comment type="caution">
    <text evidence="2">The sequence shown here is derived from an EMBL/GenBank/DDBJ whole genome shotgun (WGS) entry which is preliminary data.</text>
</comment>
<proteinExistence type="predicted"/>
<dbReference type="AlphaFoldDB" id="A0A8J7C2W5"/>
<reference evidence="2 3" key="1">
    <citation type="submission" date="2020-08" db="EMBL/GenBank/DDBJ databases">
        <title>Acidobacteriota in marine sediments use diverse sulfur dissimilation pathways.</title>
        <authorList>
            <person name="Wasmund K."/>
        </authorList>
    </citation>
    <scope>NUCLEOTIDE SEQUENCE [LARGE SCALE GENOMIC DNA]</scope>
    <source>
        <strain evidence="2">MAG AM4</strain>
    </source>
</reference>